<feature type="compositionally biased region" description="Basic and acidic residues" evidence="1">
    <location>
        <begin position="55"/>
        <end position="71"/>
    </location>
</feature>
<dbReference type="PANTHER" id="PTHR47266">
    <property type="entry name" value="ENDONUCLEASE-RELATED"/>
    <property type="match status" value="1"/>
</dbReference>
<dbReference type="Pfam" id="PF17921">
    <property type="entry name" value="Integrase_H2C2"/>
    <property type="match status" value="1"/>
</dbReference>
<gene>
    <name evidence="3" type="primary">X975_19749</name>
    <name evidence="3" type="ORF">NPIL_412931</name>
</gene>
<sequence>MITDQLKKKVSPEIREHSLDEWAKFTSLSKLADRLDEQDSIRITSRNSLGTGPKGKIDEKSRLRTPPPERKFKNKPFSSPQHTPKWIPRHRYKDLYRSKSKLTCFNCGKEGLTSRICMKNLQTRNIPVTAQSNLIQKSTAIKDDKSEVLTAKNSIPVSKPVDIYDGVDDLKIVEIKYGRTTLNGIVDTELKVPNNEISRDSDDKGLFPKITSTVLAVSKKDSLQNEKNDHVVEETDLEICNIQKNDETLNKCFEWAEKETNSYLIDHGILLHNYYICGENIKQVVLPIEKRKIVLKRANEIPLAGHLGEKKTIHRIKYSFYWLTIKQDVKGYCGSCKECQLKKVATYKDRIPVQPIVRPETPFEVWSVDCIEKYHLALLGCHHSN</sequence>
<dbReference type="FunFam" id="1.10.340.70:FF:000001">
    <property type="entry name" value="Retrovirus-related Pol polyprotein from transposon gypsy-like Protein"/>
    <property type="match status" value="1"/>
</dbReference>
<accession>A0A8X6N601</accession>
<comment type="caution">
    <text evidence="3">The sequence shown here is derived from an EMBL/GenBank/DDBJ whole genome shotgun (WGS) entry which is preliminary data.</text>
</comment>
<name>A0A8X6N601_NEPPI</name>
<dbReference type="AlphaFoldDB" id="A0A8X6N601"/>
<protein>
    <submittedName>
        <fullName evidence="3">Retrovirus-related Pol polyprotein from transposon opus</fullName>
    </submittedName>
</protein>
<dbReference type="InterPro" id="IPR041588">
    <property type="entry name" value="Integrase_H2C2"/>
</dbReference>
<evidence type="ECO:0000256" key="1">
    <source>
        <dbReference type="SAM" id="MobiDB-lite"/>
    </source>
</evidence>
<proteinExistence type="predicted"/>
<dbReference type="OrthoDB" id="6435150at2759"/>
<dbReference type="EMBL" id="BMAW01100551">
    <property type="protein sequence ID" value="GFS95563.1"/>
    <property type="molecule type" value="Genomic_DNA"/>
</dbReference>
<evidence type="ECO:0000313" key="4">
    <source>
        <dbReference type="Proteomes" id="UP000887013"/>
    </source>
</evidence>
<feature type="compositionally biased region" description="Polar residues" evidence="1">
    <location>
        <begin position="41"/>
        <end position="50"/>
    </location>
</feature>
<dbReference type="Proteomes" id="UP000887013">
    <property type="component" value="Unassembled WGS sequence"/>
</dbReference>
<feature type="domain" description="Integrase zinc-binding" evidence="2">
    <location>
        <begin position="287"/>
        <end position="343"/>
    </location>
</feature>
<reference evidence="3" key="1">
    <citation type="submission" date="2020-08" db="EMBL/GenBank/DDBJ databases">
        <title>Multicomponent nature underlies the extraordinary mechanical properties of spider dragline silk.</title>
        <authorList>
            <person name="Kono N."/>
            <person name="Nakamura H."/>
            <person name="Mori M."/>
            <person name="Yoshida Y."/>
            <person name="Ohtoshi R."/>
            <person name="Malay A.D."/>
            <person name="Moran D.A.P."/>
            <person name="Tomita M."/>
            <person name="Numata K."/>
            <person name="Arakawa K."/>
        </authorList>
    </citation>
    <scope>NUCLEOTIDE SEQUENCE</scope>
</reference>
<dbReference type="InterPro" id="IPR052160">
    <property type="entry name" value="Gypsy_RT_Integrase-like"/>
</dbReference>
<evidence type="ECO:0000313" key="3">
    <source>
        <dbReference type="EMBL" id="GFS95563.1"/>
    </source>
</evidence>
<dbReference type="Gene3D" id="1.10.340.70">
    <property type="match status" value="1"/>
</dbReference>
<organism evidence="3 4">
    <name type="scientific">Nephila pilipes</name>
    <name type="common">Giant wood spider</name>
    <name type="synonym">Nephila maculata</name>
    <dbReference type="NCBI Taxonomy" id="299642"/>
    <lineage>
        <taxon>Eukaryota</taxon>
        <taxon>Metazoa</taxon>
        <taxon>Ecdysozoa</taxon>
        <taxon>Arthropoda</taxon>
        <taxon>Chelicerata</taxon>
        <taxon>Arachnida</taxon>
        <taxon>Araneae</taxon>
        <taxon>Araneomorphae</taxon>
        <taxon>Entelegynae</taxon>
        <taxon>Araneoidea</taxon>
        <taxon>Nephilidae</taxon>
        <taxon>Nephila</taxon>
    </lineage>
</organism>
<evidence type="ECO:0000259" key="2">
    <source>
        <dbReference type="Pfam" id="PF17921"/>
    </source>
</evidence>
<keyword evidence="4" id="KW-1185">Reference proteome</keyword>
<feature type="region of interest" description="Disordered" evidence="1">
    <location>
        <begin position="36"/>
        <end position="86"/>
    </location>
</feature>